<evidence type="ECO:0000256" key="1">
    <source>
        <dbReference type="SAM" id="Phobius"/>
    </source>
</evidence>
<gene>
    <name evidence="2" type="ORF">H6A32_01035</name>
</gene>
<sequence length="256" mass="27860">MKHEENNRTNRHSETSDFLHDKKAADQLFQNIVSELELNPSLTRHSGCAYHRRFIGRYVLRGTCVLAAACLFAFCGTGFLQKPAISRVKAAPSSNAASATVTFQVDALFPVRDVSASLNEKTINVDTLGNNGYSIEVSENGYLLLEVVSISGIRSEQGLSIDSIDDQAPVIVSHMHTGSLIEIHVRDIGDSGVDYDGIYATTSSGMIKPESFDAADGLVVFPYPSEDMYITIPDKNGNRLVSLLQPADESGTEESR</sequence>
<evidence type="ECO:0000313" key="2">
    <source>
        <dbReference type="EMBL" id="MBM6742905.1"/>
    </source>
</evidence>
<organism evidence="2 3">
    <name type="scientific">Drancourtella massiliensis</name>
    <dbReference type="NCBI Taxonomy" id="1632013"/>
    <lineage>
        <taxon>Bacteria</taxon>
        <taxon>Bacillati</taxon>
        <taxon>Bacillota</taxon>
        <taxon>Clostridia</taxon>
        <taxon>Eubacteriales</taxon>
        <taxon>Oscillospiraceae</taxon>
        <taxon>Drancourtella</taxon>
    </lineage>
</organism>
<keyword evidence="1" id="KW-0812">Transmembrane</keyword>
<dbReference type="EMBL" id="JACJKH010000001">
    <property type="protein sequence ID" value="MBM6742905.1"/>
    <property type="molecule type" value="Genomic_DNA"/>
</dbReference>
<protein>
    <recommendedName>
        <fullName evidence="4">DUF4179 domain-containing protein</fullName>
    </recommendedName>
</protein>
<keyword evidence="3" id="KW-1185">Reference proteome</keyword>
<comment type="caution">
    <text evidence="2">The sequence shown here is derived from an EMBL/GenBank/DDBJ whole genome shotgun (WGS) entry which is preliminary data.</text>
</comment>
<dbReference type="Proteomes" id="UP000775686">
    <property type="component" value="Unassembled WGS sequence"/>
</dbReference>
<proteinExistence type="predicted"/>
<evidence type="ECO:0008006" key="4">
    <source>
        <dbReference type="Google" id="ProtNLM"/>
    </source>
</evidence>
<dbReference type="RefSeq" id="WP_118635639.1">
    <property type="nucleotide sequence ID" value="NZ_JACJKH010000001.1"/>
</dbReference>
<evidence type="ECO:0000313" key="3">
    <source>
        <dbReference type="Proteomes" id="UP000775686"/>
    </source>
</evidence>
<keyword evidence="1" id="KW-0472">Membrane</keyword>
<accession>A0ABS2ED52</accession>
<reference evidence="2 3" key="1">
    <citation type="journal article" date="2021" name="Sci. Rep.">
        <title>The distribution of antibiotic resistance genes in chicken gut microbiota commensals.</title>
        <authorList>
            <person name="Juricova H."/>
            <person name="Matiasovicova J."/>
            <person name="Kubasova T."/>
            <person name="Cejkova D."/>
            <person name="Rychlik I."/>
        </authorList>
    </citation>
    <scope>NUCLEOTIDE SEQUENCE [LARGE SCALE GENOMIC DNA]</scope>
    <source>
        <strain evidence="2 3">An770</strain>
    </source>
</reference>
<keyword evidence="1" id="KW-1133">Transmembrane helix</keyword>
<name>A0ABS2ED52_9FIRM</name>
<feature type="transmembrane region" description="Helical" evidence="1">
    <location>
        <begin position="58"/>
        <end position="80"/>
    </location>
</feature>